<sequence>MLNLKLAALTAVALTALPASAAIVRYDVIAGGQNNSWAQHTTSFCYYSPSTAPNCGNTTHHSETNFGLTGRFIVNGDNLPTDTDNNPNRMYYSQYNNSFMTASMTKTGGTMALPTPTTDGGDRSIMYSNGSTYQLYGQTTAGHGWQYEYHSNGRVARQWMRDQFLDMFLYTPGVVTSVIDGDQFATAFGPFNTNSHLRSFDRITQYTWDSAGRQTSYTENTKYVWGRVQSINAERVPEPAALGLFGLGVVGLGLRRRRKG</sequence>
<dbReference type="EMBL" id="JBHRXV010000001">
    <property type="protein sequence ID" value="MFC3711310.1"/>
    <property type="molecule type" value="Genomic_DNA"/>
</dbReference>
<protein>
    <submittedName>
        <fullName evidence="3">PEP-CTERM sorting domain-containing protein</fullName>
    </submittedName>
</protein>
<keyword evidence="4" id="KW-1185">Reference proteome</keyword>
<evidence type="ECO:0000313" key="3">
    <source>
        <dbReference type="EMBL" id="MFC3711310.1"/>
    </source>
</evidence>
<dbReference type="RefSeq" id="WP_380855969.1">
    <property type="nucleotide sequence ID" value="NZ_JBHRXV010000001.1"/>
</dbReference>
<organism evidence="3 4">
    <name type="scientific">Sphingoaurantiacus capsulatus</name>
    <dbReference type="NCBI Taxonomy" id="1771310"/>
    <lineage>
        <taxon>Bacteria</taxon>
        <taxon>Pseudomonadati</taxon>
        <taxon>Pseudomonadota</taxon>
        <taxon>Alphaproteobacteria</taxon>
        <taxon>Sphingomonadales</taxon>
        <taxon>Sphingosinicellaceae</taxon>
        <taxon>Sphingoaurantiacus</taxon>
    </lineage>
</organism>
<accession>A0ABV7X586</accession>
<feature type="domain" description="Ice-binding protein C-terminal" evidence="2">
    <location>
        <begin position="236"/>
        <end position="257"/>
    </location>
</feature>
<proteinExistence type="predicted"/>
<dbReference type="NCBIfam" id="TIGR02595">
    <property type="entry name" value="PEP_CTERM"/>
    <property type="match status" value="1"/>
</dbReference>
<reference evidence="4" key="1">
    <citation type="journal article" date="2019" name="Int. J. Syst. Evol. Microbiol.">
        <title>The Global Catalogue of Microorganisms (GCM) 10K type strain sequencing project: providing services to taxonomists for standard genome sequencing and annotation.</title>
        <authorList>
            <consortium name="The Broad Institute Genomics Platform"/>
            <consortium name="The Broad Institute Genome Sequencing Center for Infectious Disease"/>
            <person name="Wu L."/>
            <person name="Ma J."/>
        </authorList>
    </citation>
    <scope>NUCLEOTIDE SEQUENCE [LARGE SCALE GENOMIC DNA]</scope>
    <source>
        <strain evidence="4">KCTC 42644</strain>
    </source>
</reference>
<feature type="signal peptide" evidence="1">
    <location>
        <begin position="1"/>
        <end position="21"/>
    </location>
</feature>
<dbReference type="Pfam" id="PF07589">
    <property type="entry name" value="PEP-CTERM"/>
    <property type="match status" value="1"/>
</dbReference>
<evidence type="ECO:0000313" key="4">
    <source>
        <dbReference type="Proteomes" id="UP001595615"/>
    </source>
</evidence>
<name>A0ABV7X586_9SPHN</name>
<feature type="chain" id="PRO_5046634357" evidence="1">
    <location>
        <begin position="22"/>
        <end position="260"/>
    </location>
</feature>
<gene>
    <name evidence="3" type="ORF">ACFOMD_01930</name>
</gene>
<keyword evidence="1" id="KW-0732">Signal</keyword>
<comment type="caution">
    <text evidence="3">The sequence shown here is derived from an EMBL/GenBank/DDBJ whole genome shotgun (WGS) entry which is preliminary data.</text>
</comment>
<evidence type="ECO:0000256" key="1">
    <source>
        <dbReference type="SAM" id="SignalP"/>
    </source>
</evidence>
<dbReference type="InterPro" id="IPR013424">
    <property type="entry name" value="Ice-binding_C"/>
</dbReference>
<dbReference type="Proteomes" id="UP001595615">
    <property type="component" value="Unassembled WGS sequence"/>
</dbReference>
<evidence type="ECO:0000259" key="2">
    <source>
        <dbReference type="Pfam" id="PF07589"/>
    </source>
</evidence>